<dbReference type="InterPro" id="IPR036259">
    <property type="entry name" value="MFS_trans_sf"/>
</dbReference>
<keyword evidence="12" id="KW-1185">Reference proteome</keyword>
<keyword evidence="6 9" id="KW-0472">Membrane</keyword>
<dbReference type="Gene3D" id="1.20.1250.20">
    <property type="entry name" value="MFS general substrate transporter like domains"/>
    <property type="match status" value="1"/>
</dbReference>
<dbReference type="InterPro" id="IPR005829">
    <property type="entry name" value="Sugar_transporter_CS"/>
</dbReference>
<dbReference type="AlphaFoldDB" id="E4N0R7"/>
<feature type="transmembrane region" description="Helical" evidence="9">
    <location>
        <begin position="114"/>
        <end position="131"/>
    </location>
</feature>
<dbReference type="PATRIC" id="fig|452652.3.peg.5989"/>
<proteinExistence type="predicted"/>
<dbReference type="GO" id="GO:0022857">
    <property type="term" value="F:transmembrane transporter activity"/>
    <property type="evidence" value="ECO:0007669"/>
    <property type="project" value="InterPro"/>
</dbReference>
<evidence type="ECO:0000256" key="3">
    <source>
        <dbReference type="ARBA" id="ARBA00022475"/>
    </source>
</evidence>
<protein>
    <submittedName>
        <fullName evidence="11">Putative truncated major facilitator superfamily transporter</fullName>
    </submittedName>
</protein>
<dbReference type="PANTHER" id="PTHR42718">
    <property type="entry name" value="MAJOR FACILITATOR SUPERFAMILY MULTIDRUG TRANSPORTER MFSC"/>
    <property type="match status" value="1"/>
</dbReference>
<keyword evidence="4 9" id="KW-0812">Transmembrane</keyword>
<name>E4N0R7_KITSK</name>
<dbReference type="EMBL" id="AP010968">
    <property type="protein sequence ID" value="BAJ31751.1"/>
    <property type="molecule type" value="Genomic_DNA"/>
</dbReference>
<dbReference type="GO" id="GO:0005886">
    <property type="term" value="C:plasma membrane"/>
    <property type="evidence" value="ECO:0007669"/>
    <property type="project" value="UniProtKB-SubCell"/>
</dbReference>
<comment type="subcellular location">
    <subcellularLocation>
        <location evidence="1">Cell membrane</location>
        <topology evidence="1">Multi-pass membrane protein</topology>
    </subcellularLocation>
</comment>
<dbReference type="InterPro" id="IPR020846">
    <property type="entry name" value="MFS_dom"/>
</dbReference>
<dbReference type="PROSITE" id="PS00216">
    <property type="entry name" value="SUGAR_TRANSPORT_1"/>
    <property type="match status" value="1"/>
</dbReference>
<dbReference type="InterPro" id="IPR011701">
    <property type="entry name" value="MFS"/>
</dbReference>
<evidence type="ECO:0000256" key="2">
    <source>
        <dbReference type="ARBA" id="ARBA00022448"/>
    </source>
</evidence>
<dbReference type="Proteomes" id="UP000007076">
    <property type="component" value="Chromosome"/>
</dbReference>
<evidence type="ECO:0000256" key="5">
    <source>
        <dbReference type="ARBA" id="ARBA00022989"/>
    </source>
</evidence>
<feature type="transmembrane region" description="Helical" evidence="9">
    <location>
        <begin position="84"/>
        <end position="102"/>
    </location>
</feature>
<feature type="domain" description="Major facilitator superfamily (MFS) profile" evidence="10">
    <location>
        <begin position="48"/>
        <end position="166"/>
    </location>
</feature>
<feature type="region of interest" description="Disordered" evidence="8">
    <location>
        <begin position="1"/>
        <end position="35"/>
    </location>
</feature>
<evidence type="ECO:0000256" key="1">
    <source>
        <dbReference type="ARBA" id="ARBA00004651"/>
    </source>
</evidence>
<keyword evidence="2" id="KW-0813">Transport</keyword>
<dbReference type="KEGG" id="ksk:KSE_59810"/>
<reference evidence="11 12" key="1">
    <citation type="journal article" date="2010" name="DNA Res.">
        <title>Genome sequence of Kitasatospora setae NBRC 14216T: an evolutionary snapshot of the family Streptomycetaceae.</title>
        <authorList>
            <person name="Ichikawa N."/>
            <person name="Oguchi A."/>
            <person name="Ikeda H."/>
            <person name="Ishikawa J."/>
            <person name="Kitani S."/>
            <person name="Watanabe Y."/>
            <person name="Nakamura S."/>
            <person name="Katano Y."/>
            <person name="Kishi E."/>
            <person name="Sasagawa M."/>
            <person name="Ankai A."/>
            <person name="Fukui S."/>
            <person name="Hashimoto Y."/>
            <person name="Kamata S."/>
            <person name="Otoguro M."/>
            <person name="Tanikawa S."/>
            <person name="Nihira T."/>
            <person name="Horinouchi S."/>
            <person name="Ohnishi Y."/>
            <person name="Hayakawa M."/>
            <person name="Kuzuyama T."/>
            <person name="Arisawa A."/>
            <person name="Nomoto F."/>
            <person name="Miura H."/>
            <person name="Takahashi Y."/>
            <person name="Fujita N."/>
        </authorList>
    </citation>
    <scope>NUCLEOTIDE SEQUENCE [LARGE SCALE GENOMIC DNA]</scope>
    <source>
        <strain evidence="12">ATCC 33774 / DSM 43861 / JCM 3304 / KCC A-0304 / NBRC 14216 / KM-6054</strain>
    </source>
</reference>
<organism evidence="11 12">
    <name type="scientific">Kitasatospora setae (strain ATCC 33774 / DSM 43861 / JCM 3304 / KCC A-0304 / NBRC 14216 / KM-6054)</name>
    <name type="common">Streptomyces setae</name>
    <dbReference type="NCBI Taxonomy" id="452652"/>
    <lineage>
        <taxon>Bacteria</taxon>
        <taxon>Bacillati</taxon>
        <taxon>Actinomycetota</taxon>
        <taxon>Actinomycetes</taxon>
        <taxon>Kitasatosporales</taxon>
        <taxon>Streptomycetaceae</taxon>
        <taxon>Kitasatospora</taxon>
    </lineage>
</organism>
<evidence type="ECO:0000313" key="11">
    <source>
        <dbReference type="EMBL" id="BAJ31751.1"/>
    </source>
</evidence>
<dbReference type="HOGENOM" id="CLU_1600521_0_0_11"/>
<evidence type="ECO:0000256" key="8">
    <source>
        <dbReference type="SAM" id="MobiDB-lite"/>
    </source>
</evidence>
<dbReference type="eggNOG" id="COG0477">
    <property type="taxonomic scope" value="Bacteria"/>
</dbReference>
<evidence type="ECO:0000256" key="7">
    <source>
        <dbReference type="ARBA" id="ARBA00023251"/>
    </source>
</evidence>
<keyword evidence="3" id="KW-1003">Cell membrane</keyword>
<evidence type="ECO:0000256" key="6">
    <source>
        <dbReference type="ARBA" id="ARBA00023136"/>
    </source>
</evidence>
<evidence type="ECO:0000256" key="9">
    <source>
        <dbReference type="SAM" id="Phobius"/>
    </source>
</evidence>
<evidence type="ECO:0000259" key="10">
    <source>
        <dbReference type="PROSITE" id="PS50850"/>
    </source>
</evidence>
<sequence length="166" mass="17167">MSSSSGSPRPADGRCPGPGPRPADPGPGRATLRRPVPATKLTSRQLLVLTVLLVAQFMLAVDFSILNVALPAIGSGLGFPLGDLQWIGTAFALPAAGFTLLSGRIADLFGRRRLFLLGLALLTTSFPEGPLRDRALGLNGALMSAGFTAGAVLGGLLTDLLRPRRA</sequence>
<dbReference type="PANTHER" id="PTHR42718:SF46">
    <property type="entry name" value="BLR6921 PROTEIN"/>
    <property type="match status" value="1"/>
</dbReference>
<dbReference type="Pfam" id="PF07690">
    <property type="entry name" value="MFS_1"/>
    <property type="match status" value="1"/>
</dbReference>
<dbReference type="PROSITE" id="PS50850">
    <property type="entry name" value="MFS"/>
    <property type="match status" value="1"/>
</dbReference>
<evidence type="ECO:0000256" key="4">
    <source>
        <dbReference type="ARBA" id="ARBA00022692"/>
    </source>
</evidence>
<gene>
    <name evidence="11" type="ordered locus">KSE_59810</name>
</gene>
<dbReference type="GO" id="GO:0046677">
    <property type="term" value="P:response to antibiotic"/>
    <property type="evidence" value="ECO:0007669"/>
    <property type="project" value="UniProtKB-KW"/>
</dbReference>
<dbReference type="STRING" id="452652.KSE_59810"/>
<evidence type="ECO:0000313" key="12">
    <source>
        <dbReference type="Proteomes" id="UP000007076"/>
    </source>
</evidence>
<feature type="transmembrane region" description="Helical" evidence="9">
    <location>
        <begin position="46"/>
        <end position="72"/>
    </location>
</feature>
<dbReference type="SUPFAM" id="SSF103473">
    <property type="entry name" value="MFS general substrate transporter"/>
    <property type="match status" value="1"/>
</dbReference>
<accession>E4N0R7</accession>
<feature type="transmembrane region" description="Helical" evidence="9">
    <location>
        <begin position="137"/>
        <end position="161"/>
    </location>
</feature>
<keyword evidence="5 9" id="KW-1133">Transmembrane helix</keyword>
<keyword evidence="7" id="KW-0046">Antibiotic resistance</keyword>